<dbReference type="Proteomes" id="UP001501116">
    <property type="component" value="Unassembled WGS sequence"/>
</dbReference>
<accession>A0ABN2SX98</accession>
<protein>
    <recommendedName>
        <fullName evidence="3">PPM-type phosphatase domain-containing protein</fullName>
    </recommendedName>
</protein>
<feature type="region of interest" description="Disordered" evidence="1">
    <location>
        <begin position="239"/>
        <end position="327"/>
    </location>
</feature>
<dbReference type="Pfam" id="PF13672">
    <property type="entry name" value="PP2C_2"/>
    <property type="match status" value="1"/>
</dbReference>
<feature type="compositionally biased region" description="Polar residues" evidence="1">
    <location>
        <begin position="245"/>
        <end position="258"/>
    </location>
</feature>
<dbReference type="SMART" id="SM00331">
    <property type="entry name" value="PP2C_SIG"/>
    <property type="match status" value="1"/>
</dbReference>
<dbReference type="InterPro" id="IPR001932">
    <property type="entry name" value="PPM-type_phosphatase-like_dom"/>
</dbReference>
<organism evidence="4 5">
    <name type="scientific">Amycolatopsis minnesotensis</name>
    <dbReference type="NCBI Taxonomy" id="337894"/>
    <lineage>
        <taxon>Bacteria</taxon>
        <taxon>Bacillati</taxon>
        <taxon>Actinomycetota</taxon>
        <taxon>Actinomycetes</taxon>
        <taxon>Pseudonocardiales</taxon>
        <taxon>Pseudonocardiaceae</taxon>
        <taxon>Amycolatopsis</taxon>
    </lineage>
</organism>
<dbReference type="Gene3D" id="3.60.40.10">
    <property type="entry name" value="PPM-type phosphatase domain"/>
    <property type="match status" value="1"/>
</dbReference>
<comment type="caution">
    <text evidence="4">The sequence shown here is derived from an EMBL/GenBank/DDBJ whole genome shotgun (WGS) entry which is preliminary data.</text>
</comment>
<evidence type="ECO:0000256" key="2">
    <source>
        <dbReference type="SAM" id="Phobius"/>
    </source>
</evidence>
<dbReference type="SMART" id="SM00332">
    <property type="entry name" value="PP2Cc"/>
    <property type="match status" value="1"/>
</dbReference>
<evidence type="ECO:0000313" key="4">
    <source>
        <dbReference type="EMBL" id="GAA1993217.1"/>
    </source>
</evidence>
<keyword evidence="2" id="KW-0472">Membrane</keyword>
<dbReference type="SUPFAM" id="SSF81606">
    <property type="entry name" value="PP2C-like"/>
    <property type="match status" value="1"/>
</dbReference>
<feature type="domain" description="PPM-type phosphatase" evidence="3">
    <location>
        <begin position="6"/>
        <end position="235"/>
    </location>
</feature>
<gene>
    <name evidence="4" type="ORF">GCM10009754_85490</name>
</gene>
<keyword evidence="2" id="KW-0812">Transmembrane</keyword>
<keyword evidence="2" id="KW-1133">Transmembrane helix</keyword>
<evidence type="ECO:0000256" key="1">
    <source>
        <dbReference type="SAM" id="MobiDB-lite"/>
    </source>
</evidence>
<dbReference type="PROSITE" id="PS51746">
    <property type="entry name" value="PPM_2"/>
    <property type="match status" value="1"/>
</dbReference>
<evidence type="ECO:0000313" key="5">
    <source>
        <dbReference type="Proteomes" id="UP001501116"/>
    </source>
</evidence>
<evidence type="ECO:0000259" key="3">
    <source>
        <dbReference type="PROSITE" id="PS51746"/>
    </source>
</evidence>
<name>A0ABN2SX98_9PSEU</name>
<feature type="transmembrane region" description="Helical" evidence="2">
    <location>
        <begin position="336"/>
        <end position="358"/>
    </location>
</feature>
<reference evidence="4 5" key="1">
    <citation type="journal article" date="2019" name="Int. J. Syst. Evol. Microbiol.">
        <title>The Global Catalogue of Microorganisms (GCM) 10K type strain sequencing project: providing services to taxonomists for standard genome sequencing and annotation.</title>
        <authorList>
            <consortium name="The Broad Institute Genomics Platform"/>
            <consortium name="The Broad Institute Genome Sequencing Center for Infectious Disease"/>
            <person name="Wu L."/>
            <person name="Ma J."/>
        </authorList>
    </citation>
    <scope>NUCLEOTIDE SEQUENCE [LARGE SCALE GENOMIC DNA]</scope>
    <source>
        <strain evidence="4 5">JCM 14545</strain>
    </source>
</reference>
<dbReference type="CDD" id="cd00143">
    <property type="entry name" value="PP2Cc"/>
    <property type="match status" value="1"/>
</dbReference>
<dbReference type="EMBL" id="BAAANN010000070">
    <property type="protein sequence ID" value="GAA1993217.1"/>
    <property type="molecule type" value="Genomic_DNA"/>
</dbReference>
<sequence>MPLVLNYTARSDRGLVRSNNEDSVYAGPRLLALADGMGGHAAGEVASKVVIAALAPLDEHEPGDDLLGPLRDGIAEGNAAIAELVTSDADLEGMGTTLTAILFAGTRLGLAQVGDSRGYLRRDGVFAQITKDDTFVQSLIDEGRITPAEARIHPQRSLVLKALTGHAVEPTLAVREARAGDRYLICSDGLSDMVTFEMLSELMEMPDPQECVDRMIEMALKGGGTDNVTVIRADVVDVDERAPRSESTLALSQPSNPQMEPVHPSRPSMEPVHPSRPSMEPVHPSRPSMEPVHPSRPSMEPVHPSRPSMEPVSLPQPSKQQDTAPIEQPRRSGLRALLVTFGIVVVLGGLAALGWWYLQSH</sequence>
<proteinExistence type="predicted"/>
<keyword evidence="5" id="KW-1185">Reference proteome</keyword>
<dbReference type="InterPro" id="IPR036457">
    <property type="entry name" value="PPM-type-like_dom_sf"/>
</dbReference>